<sequence>MDAEVRRQAFAVAFATQGRSDWDVYKHFSALTKPSFPQCHTLHHLQMATEKIAKAYRIRDTAADVDELVKHHTGFVEFINQFFRCETIRNEYRGQDAALQTLQRNATALAREIEKLAPATGRLSSPENAEYPWERDEKILVPCTFDFPNLTMLRQASGRAVMNLVERAFNDFERLRIQ</sequence>
<proteinExistence type="predicted"/>
<dbReference type="EMBL" id="CP012670">
    <property type="protein sequence ID" value="AUX24257.1"/>
    <property type="molecule type" value="Genomic_DNA"/>
</dbReference>
<reference evidence="1 2" key="1">
    <citation type="submission" date="2015-09" db="EMBL/GenBank/DDBJ databases">
        <title>Sorangium comparison.</title>
        <authorList>
            <person name="Zaburannyi N."/>
            <person name="Bunk B."/>
            <person name="Overmann J."/>
            <person name="Mueller R."/>
        </authorList>
    </citation>
    <scope>NUCLEOTIDE SEQUENCE [LARGE SCALE GENOMIC DNA]</scope>
    <source>
        <strain evidence="1 2">So ceGT47</strain>
    </source>
</reference>
<evidence type="ECO:0000313" key="1">
    <source>
        <dbReference type="EMBL" id="AUX24257.1"/>
    </source>
</evidence>
<gene>
    <name evidence="1" type="ORF">SOCEGT47_047940</name>
</gene>
<dbReference type="Proteomes" id="UP000295781">
    <property type="component" value="Chromosome"/>
</dbReference>
<name>A0A4P2Q4G2_SORCE</name>
<protein>
    <submittedName>
        <fullName evidence="1">Uncharacterized protein</fullName>
    </submittedName>
</protein>
<evidence type="ECO:0000313" key="2">
    <source>
        <dbReference type="Proteomes" id="UP000295781"/>
    </source>
</evidence>
<accession>A0A4P2Q4G2</accession>
<organism evidence="1 2">
    <name type="scientific">Sorangium cellulosum</name>
    <name type="common">Polyangium cellulosum</name>
    <dbReference type="NCBI Taxonomy" id="56"/>
    <lineage>
        <taxon>Bacteria</taxon>
        <taxon>Pseudomonadati</taxon>
        <taxon>Myxococcota</taxon>
        <taxon>Polyangia</taxon>
        <taxon>Polyangiales</taxon>
        <taxon>Polyangiaceae</taxon>
        <taxon>Sorangium</taxon>
    </lineage>
</organism>
<dbReference type="AlphaFoldDB" id="A0A4P2Q4G2"/>